<evidence type="ECO:0000313" key="3">
    <source>
        <dbReference type="EMBL" id="VEI69962.1"/>
    </source>
</evidence>
<keyword evidence="3" id="KW-0808">Transferase</keyword>
<dbReference type="RefSeq" id="WP_126532441.1">
    <property type="nucleotide sequence ID" value="NZ_JAMWJM010000001.1"/>
</dbReference>
<dbReference type="GO" id="GO:0046872">
    <property type="term" value="F:metal ion binding"/>
    <property type="evidence" value="ECO:0007669"/>
    <property type="project" value="UniProtKB-KW"/>
</dbReference>
<dbReference type="InterPro" id="IPR005299">
    <property type="entry name" value="MeTrfase_7"/>
</dbReference>
<name>A0A448SQK6_SERRU</name>
<dbReference type="Gene3D" id="1.10.1200.270">
    <property type="entry name" value="Methyltransferase, alpha-helical capping domain"/>
    <property type="match status" value="1"/>
</dbReference>
<dbReference type="PANTHER" id="PTHR31009">
    <property type="entry name" value="S-ADENOSYL-L-METHIONINE:CARBOXYL METHYLTRANSFERASE FAMILY PROTEIN"/>
    <property type="match status" value="1"/>
</dbReference>
<keyword evidence="3" id="KW-0489">Methyltransferase</keyword>
<evidence type="ECO:0000256" key="1">
    <source>
        <dbReference type="ARBA" id="ARBA00022723"/>
    </source>
</evidence>
<proteinExistence type="predicted"/>
<keyword evidence="1" id="KW-0479">Metal-binding</keyword>
<dbReference type="InterPro" id="IPR029063">
    <property type="entry name" value="SAM-dependent_MTases_sf"/>
</dbReference>
<dbReference type="AlphaFoldDB" id="A0A448SQK6"/>
<keyword evidence="2" id="KW-0460">Magnesium</keyword>
<dbReference type="SUPFAM" id="SSF53335">
    <property type="entry name" value="S-adenosyl-L-methionine-dependent methyltransferases"/>
    <property type="match status" value="1"/>
</dbReference>
<evidence type="ECO:0000313" key="4">
    <source>
        <dbReference type="Proteomes" id="UP000281904"/>
    </source>
</evidence>
<gene>
    <name evidence="3" type="ORF">NCTC10036_03839</name>
</gene>
<organism evidence="3 4">
    <name type="scientific">Serratia rubidaea</name>
    <name type="common">Serratia marinorubra</name>
    <dbReference type="NCBI Taxonomy" id="61652"/>
    <lineage>
        <taxon>Bacteria</taxon>
        <taxon>Pseudomonadati</taxon>
        <taxon>Pseudomonadota</taxon>
        <taxon>Gammaproteobacteria</taxon>
        <taxon>Enterobacterales</taxon>
        <taxon>Yersiniaceae</taxon>
        <taxon>Serratia</taxon>
    </lineage>
</organism>
<dbReference type="Pfam" id="PF03492">
    <property type="entry name" value="Methyltransf_7"/>
    <property type="match status" value="1"/>
</dbReference>
<dbReference type="GO" id="GO:0008168">
    <property type="term" value="F:methyltransferase activity"/>
    <property type="evidence" value="ECO:0007669"/>
    <property type="project" value="UniProtKB-KW"/>
</dbReference>
<reference evidence="3 4" key="1">
    <citation type="submission" date="2018-12" db="EMBL/GenBank/DDBJ databases">
        <authorList>
            <consortium name="Pathogen Informatics"/>
        </authorList>
    </citation>
    <scope>NUCLEOTIDE SEQUENCE [LARGE SCALE GENOMIC DNA]</scope>
    <source>
        <strain evidence="3 4">NCTC10036</strain>
    </source>
</reference>
<sequence>MPAHHLHTQGMMEGHGAYNQYATVQASGNMMLIPLIEQLIGDSALTPTGSPIFLADYGASQGKNSLLPMGTAIKVLRQRFPTLPIIVAHNDRWNNDFNTLFKVLEQDDDRYIDHFAHVSYCAIGRSFFNPILPAGSVLFGLSAYAAMWLSQIPSTCWDHIIPYKTSPVIRQQLAQQAALDWAAFLAARAEELQPGGKLLILQPGVDDNNESGFCSIMEHAVNVLDSMLQEKYFSIAERERMKIGVYMRCAREILAPLISELPDDAFPAFTVAHFSTRLLPDPAWQHYLHHADAPTLAKKQSLFFRATFMPSLISALDPQRDNAQHRQISDIFEEKLANRCATHPAPMEQRAQILILVKN</sequence>
<dbReference type="EMBL" id="LR134493">
    <property type="protein sequence ID" value="VEI69962.1"/>
    <property type="molecule type" value="Genomic_DNA"/>
</dbReference>
<evidence type="ECO:0000256" key="2">
    <source>
        <dbReference type="ARBA" id="ARBA00022842"/>
    </source>
</evidence>
<dbReference type="Gene3D" id="3.40.50.150">
    <property type="entry name" value="Vaccinia Virus protein VP39"/>
    <property type="match status" value="1"/>
</dbReference>
<accession>A0A448SQK6</accession>
<protein>
    <submittedName>
        <fullName evidence="3">SAM dependent carboxyl methyltransferase</fullName>
    </submittedName>
</protein>
<dbReference type="Proteomes" id="UP000281904">
    <property type="component" value="Chromosome"/>
</dbReference>
<dbReference type="GO" id="GO:0032259">
    <property type="term" value="P:methylation"/>
    <property type="evidence" value="ECO:0007669"/>
    <property type="project" value="UniProtKB-KW"/>
</dbReference>
<dbReference type="InterPro" id="IPR042086">
    <property type="entry name" value="MeTrfase_capping"/>
</dbReference>